<evidence type="ECO:0000256" key="1">
    <source>
        <dbReference type="ARBA" id="ARBA00007164"/>
    </source>
</evidence>
<evidence type="ECO:0000313" key="12">
    <source>
        <dbReference type="Proteomes" id="UP000515819"/>
    </source>
</evidence>
<dbReference type="AlphaFoldDB" id="A0A7G9FQX9"/>
<gene>
    <name evidence="11" type="ORF">H9Q76_06725</name>
</gene>
<evidence type="ECO:0000256" key="8">
    <source>
        <dbReference type="PIRSR" id="PIRSR618044-2"/>
    </source>
</evidence>
<dbReference type="PANTHER" id="PTHR21581">
    <property type="entry name" value="D-ALANYL-D-ALANINE CARBOXYPEPTIDASE"/>
    <property type="match status" value="1"/>
</dbReference>
<dbReference type="InterPro" id="IPR001967">
    <property type="entry name" value="Peptidase_S11_N"/>
</dbReference>
<proteinExistence type="inferred from homology"/>
<evidence type="ECO:0000256" key="5">
    <source>
        <dbReference type="ARBA" id="ARBA00022984"/>
    </source>
</evidence>
<feature type="binding site" evidence="8">
    <location>
        <position position="282"/>
    </location>
    <ligand>
        <name>substrate</name>
    </ligand>
</feature>
<dbReference type="SUPFAM" id="SSF56601">
    <property type="entry name" value="beta-lactamase/transpeptidase-like"/>
    <property type="match status" value="1"/>
</dbReference>
<feature type="active site" evidence="7">
    <location>
        <position position="166"/>
    </location>
</feature>
<comment type="similarity">
    <text evidence="1 9">Belongs to the peptidase S11 family.</text>
</comment>
<keyword evidence="11" id="KW-0121">Carboxypeptidase</keyword>
<evidence type="ECO:0000256" key="7">
    <source>
        <dbReference type="PIRSR" id="PIRSR618044-1"/>
    </source>
</evidence>
<dbReference type="RefSeq" id="WP_021985508.1">
    <property type="nucleotide sequence ID" value="NZ_CP060632.1"/>
</dbReference>
<dbReference type="EMBL" id="CP060632">
    <property type="protein sequence ID" value="QNM00961.1"/>
    <property type="molecule type" value="Genomic_DNA"/>
</dbReference>
<evidence type="ECO:0000256" key="4">
    <source>
        <dbReference type="ARBA" id="ARBA00022960"/>
    </source>
</evidence>
<keyword evidence="4" id="KW-0133">Cell shape</keyword>
<dbReference type="GO" id="GO:0009002">
    <property type="term" value="F:serine-type D-Ala-D-Ala carboxypeptidase activity"/>
    <property type="evidence" value="ECO:0007669"/>
    <property type="project" value="InterPro"/>
</dbReference>
<keyword evidence="11" id="KW-0645">Protease</keyword>
<name>A0A7G9FQX9_9FIRM</name>
<dbReference type="Pfam" id="PF00768">
    <property type="entry name" value="Peptidase_S11"/>
    <property type="match status" value="1"/>
</dbReference>
<keyword evidence="3" id="KW-0378">Hydrolase</keyword>
<evidence type="ECO:0000256" key="3">
    <source>
        <dbReference type="ARBA" id="ARBA00022801"/>
    </source>
</evidence>
<evidence type="ECO:0000256" key="9">
    <source>
        <dbReference type="RuleBase" id="RU004016"/>
    </source>
</evidence>
<dbReference type="GO" id="GO:0071555">
    <property type="term" value="P:cell wall organization"/>
    <property type="evidence" value="ECO:0007669"/>
    <property type="project" value="UniProtKB-KW"/>
</dbReference>
<dbReference type="GO" id="GO:0009252">
    <property type="term" value="P:peptidoglycan biosynthetic process"/>
    <property type="evidence" value="ECO:0007669"/>
    <property type="project" value="UniProtKB-KW"/>
</dbReference>
<dbReference type="KEGG" id="wcp:H9Q76_06725"/>
<keyword evidence="2" id="KW-0732">Signal</keyword>
<reference evidence="11 12" key="1">
    <citation type="submission" date="2020-08" db="EMBL/GenBank/DDBJ databases">
        <authorList>
            <person name="Liu C."/>
            <person name="Sun Q."/>
        </authorList>
    </citation>
    <scope>NUCLEOTIDE SEQUENCE [LARGE SCALE GENOMIC DNA]</scope>
    <source>
        <strain evidence="11 12">NSJ-4</strain>
    </source>
</reference>
<dbReference type="Gene3D" id="3.40.710.10">
    <property type="entry name" value="DD-peptidase/beta-lactamase superfamily"/>
    <property type="match status" value="1"/>
</dbReference>
<feature type="domain" description="Peptidase S11 D-alanyl-D-alanine carboxypeptidase A N-terminal" evidence="10">
    <location>
        <begin position="80"/>
        <end position="307"/>
    </location>
</feature>
<dbReference type="GO" id="GO:0008360">
    <property type="term" value="P:regulation of cell shape"/>
    <property type="evidence" value="ECO:0007669"/>
    <property type="project" value="UniProtKB-KW"/>
</dbReference>
<sequence length="329" mass="36924">MRSKYLTRNLIILVLLVLFVSIVCIINNHVKAAYPDVDSATYVIDHLVHQSDNVDFHQEDTIVYRDDRTQADLFPEDYYALLINESDQTVLAAKNVHQRMYPASMTKMMTAIVVADAIEAGTISLDDMVEITQNYDLTAEDVAPSQLHRGYTISVKDLLYGLMLESNNYYALYLAEYVGGDIQSFCDRMNQKALELGATNTHFMNPHGLDDPNHYSTAYDMYLIVKEVHNHQILRDIDGFDTYTYTFYDSNGAAIDTESTATNLFVTGEVSLPATFHLESWKTGTTDGAGNCLAMYLTKDGKDYVVVASSGNSKADLYNSIIRLLCLTD</sequence>
<dbReference type="PRINTS" id="PR00725">
    <property type="entry name" value="DADACBPTASE1"/>
</dbReference>
<evidence type="ECO:0000313" key="11">
    <source>
        <dbReference type="EMBL" id="QNM00961.1"/>
    </source>
</evidence>
<evidence type="ECO:0000259" key="10">
    <source>
        <dbReference type="Pfam" id="PF00768"/>
    </source>
</evidence>
<feature type="active site" description="Proton acceptor" evidence="7">
    <location>
        <position position="107"/>
    </location>
</feature>
<keyword evidence="6" id="KW-0961">Cell wall biogenesis/degradation</keyword>
<protein>
    <submittedName>
        <fullName evidence="11">D-alanyl-D-alanine carboxypeptidase</fullName>
    </submittedName>
</protein>
<keyword evidence="5" id="KW-0573">Peptidoglycan synthesis</keyword>
<dbReference type="InterPro" id="IPR018044">
    <property type="entry name" value="Peptidase_S11"/>
</dbReference>
<evidence type="ECO:0000256" key="2">
    <source>
        <dbReference type="ARBA" id="ARBA00022729"/>
    </source>
</evidence>
<dbReference type="Proteomes" id="UP000515819">
    <property type="component" value="Chromosome"/>
</dbReference>
<evidence type="ECO:0000256" key="6">
    <source>
        <dbReference type="ARBA" id="ARBA00023316"/>
    </source>
</evidence>
<dbReference type="PANTHER" id="PTHR21581:SF6">
    <property type="entry name" value="TRAFFICKING PROTEIN PARTICLE COMPLEX SUBUNIT 12"/>
    <property type="match status" value="1"/>
</dbReference>
<organism evidence="11 12">
    <name type="scientific">Wujia chipingensis</name>
    <dbReference type="NCBI Taxonomy" id="2763670"/>
    <lineage>
        <taxon>Bacteria</taxon>
        <taxon>Bacillati</taxon>
        <taxon>Bacillota</taxon>
        <taxon>Clostridia</taxon>
        <taxon>Lachnospirales</taxon>
        <taxon>Lachnospiraceae</taxon>
        <taxon>Wujia</taxon>
    </lineage>
</organism>
<feature type="active site" description="Acyl-ester intermediate" evidence="7">
    <location>
        <position position="104"/>
    </location>
</feature>
<keyword evidence="12" id="KW-1185">Reference proteome</keyword>
<dbReference type="GO" id="GO:0006508">
    <property type="term" value="P:proteolysis"/>
    <property type="evidence" value="ECO:0007669"/>
    <property type="project" value="InterPro"/>
</dbReference>
<accession>A0A7G9FQX9</accession>
<dbReference type="InterPro" id="IPR012338">
    <property type="entry name" value="Beta-lactam/transpept-like"/>
</dbReference>